<evidence type="ECO:0000313" key="1">
    <source>
        <dbReference type="EMBL" id="GAI31224.1"/>
    </source>
</evidence>
<organism evidence="1">
    <name type="scientific">marine sediment metagenome</name>
    <dbReference type="NCBI Taxonomy" id="412755"/>
    <lineage>
        <taxon>unclassified sequences</taxon>
        <taxon>metagenomes</taxon>
        <taxon>ecological metagenomes</taxon>
    </lineage>
</organism>
<gene>
    <name evidence="1" type="ORF">S06H3_26790</name>
</gene>
<name>X1PK18_9ZZZZ</name>
<proteinExistence type="predicted"/>
<feature type="non-terminal residue" evidence="1">
    <location>
        <position position="1"/>
    </location>
</feature>
<sequence length="78" mass="8823">DRELVEHGCNIRVADGYRGLNGWVTLKSRARFEADIVVGKELLPGEYEVFFYMTTGNLSSVPGPMSERIRFDVIDSNK</sequence>
<dbReference type="AlphaFoldDB" id="X1PK18"/>
<comment type="caution">
    <text evidence="1">The sequence shown here is derived from an EMBL/GenBank/DDBJ whole genome shotgun (WGS) entry which is preliminary data.</text>
</comment>
<accession>X1PK18</accession>
<reference evidence="1" key="1">
    <citation type="journal article" date="2014" name="Front. Microbiol.">
        <title>High frequency of phylogenetically diverse reductive dehalogenase-homologous genes in deep subseafloor sedimentary metagenomes.</title>
        <authorList>
            <person name="Kawai M."/>
            <person name="Futagami T."/>
            <person name="Toyoda A."/>
            <person name="Takaki Y."/>
            <person name="Nishi S."/>
            <person name="Hori S."/>
            <person name="Arai W."/>
            <person name="Tsubouchi T."/>
            <person name="Morono Y."/>
            <person name="Uchiyama I."/>
            <person name="Ito T."/>
            <person name="Fujiyama A."/>
            <person name="Inagaki F."/>
            <person name="Takami H."/>
        </authorList>
    </citation>
    <scope>NUCLEOTIDE SEQUENCE</scope>
    <source>
        <strain evidence="1">Expedition CK06-06</strain>
    </source>
</reference>
<protein>
    <submittedName>
        <fullName evidence="1">Uncharacterized protein</fullName>
    </submittedName>
</protein>
<dbReference type="EMBL" id="BARV01015507">
    <property type="protein sequence ID" value="GAI31224.1"/>
    <property type="molecule type" value="Genomic_DNA"/>
</dbReference>